<reference evidence="1 2" key="1">
    <citation type="submission" date="2018-08" db="EMBL/GenBank/DDBJ databases">
        <authorList>
            <person name="Khan S.A."/>
        </authorList>
    </citation>
    <scope>NUCLEOTIDE SEQUENCE [LARGE SCALE GENOMIC DNA]</scope>
    <source>
        <strain evidence="1 2">GTF-13</strain>
    </source>
</reference>
<evidence type="ECO:0000313" key="2">
    <source>
        <dbReference type="Proteomes" id="UP000280792"/>
    </source>
</evidence>
<dbReference type="InterPro" id="IPR010982">
    <property type="entry name" value="Lambda_DNA-bd_dom_sf"/>
</dbReference>
<sequence>METETGKKTRGKLFKQTKQLVRMALNDGWTQSQIADKCRTKQSVVSAWNSGAKNGNEERLRPLLELYGHKIRRNSFKLYWSWSEEENKQFYRVEGKVVFSHAFCEARRYHHQLVKKIPVQKLVVHFQGNNAFRVVVQSRIKGTEQNGNRFEFENCDESASWYSVVHEQTDVAGLLEFIDEYRKTRLKDHVVDQFILPFLIRKELLNHGFDVDGIEEYPAAW</sequence>
<protein>
    <submittedName>
        <fullName evidence="1">XRE family transcriptional regulator</fullName>
    </submittedName>
</protein>
<reference evidence="1 2" key="2">
    <citation type="submission" date="2018-12" db="EMBL/GenBank/DDBJ databases">
        <title>Simiduia agarivorans gen. nov., sp. nov., a marine, agarolytic bacterium isolated from shallow coastal water from Keelung, Taiwan.</title>
        <authorList>
            <person name="Shieh W.Y."/>
        </authorList>
    </citation>
    <scope>NUCLEOTIDE SEQUENCE [LARGE SCALE GENOMIC DNA]</scope>
    <source>
        <strain evidence="1 2">GTF-13</strain>
    </source>
</reference>
<name>A0A3P3VLJ5_9GAMM</name>
<keyword evidence="2" id="KW-1185">Reference proteome</keyword>
<dbReference type="InterPro" id="IPR001387">
    <property type="entry name" value="Cro/C1-type_HTH"/>
</dbReference>
<dbReference type="SUPFAM" id="SSF47413">
    <property type="entry name" value="lambda repressor-like DNA-binding domains"/>
    <property type="match status" value="1"/>
</dbReference>
<dbReference type="Proteomes" id="UP000280792">
    <property type="component" value="Unassembled WGS sequence"/>
</dbReference>
<dbReference type="CDD" id="cd00093">
    <property type="entry name" value="HTH_XRE"/>
    <property type="match status" value="1"/>
</dbReference>
<dbReference type="GO" id="GO:0003677">
    <property type="term" value="F:DNA binding"/>
    <property type="evidence" value="ECO:0007669"/>
    <property type="project" value="InterPro"/>
</dbReference>
<dbReference type="AlphaFoldDB" id="A0A3P3VLJ5"/>
<accession>A0A3P3VLJ5</accession>
<gene>
    <name evidence="1" type="ORF">D0544_12090</name>
</gene>
<comment type="caution">
    <text evidence="1">The sequence shown here is derived from an EMBL/GenBank/DDBJ whole genome shotgun (WGS) entry which is preliminary data.</text>
</comment>
<organism evidence="1 2">
    <name type="scientific">Aestuariirhabdus litorea</name>
    <dbReference type="NCBI Taxonomy" id="2528527"/>
    <lineage>
        <taxon>Bacteria</taxon>
        <taxon>Pseudomonadati</taxon>
        <taxon>Pseudomonadota</taxon>
        <taxon>Gammaproteobacteria</taxon>
        <taxon>Oceanospirillales</taxon>
        <taxon>Aestuariirhabdaceae</taxon>
        <taxon>Aestuariirhabdus</taxon>
    </lineage>
</organism>
<evidence type="ECO:0000313" key="1">
    <source>
        <dbReference type="EMBL" id="RRJ82599.1"/>
    </source>
</evidence>
<proteinExistence type="predicted"/>
<dbReference type="RefSeq" id="WP_125016482.1">
    <property type="nucleotide sequence ID" value="NZ_QWEZ01000002.1"/>
</dbReference>
<dbReference type="EMBL" id="QWEZ01000002">
    <property type="protein sequence ID" value="RRJ82599.1"/>
    <property type="molecule type" value="Genomic_DNA"/>
</dbReference>